<dbReference type="OrthoDB" id="5404564at2759"/>
<comment type="caution">
    <text evidence="1">The sequence shown here is derived from an EMBL/GenBank/DDBJ whole genome shotgun (WGS) entry which is preliminary data.</text>
</comment>
<dbReference type="EMBL" id="JAACFV010000189">
    <property type="protein sequence ID" value="KAF7503245.1"/>
    <property type="molecule type" value="Genomic_DNA"/>
</dbReference>
<organism evidence="1 2">
    <name type="scientific">Endocarpon pusillum</name>
    <dbReference type="NCBI Taxonomy" id="364733"/>
    <lineage>
        <taxon>Eukaryota</taxon>
        <taxon>Fungi</taxon>
        <taxon>Dikarya</taxon>
        <taxon>Ascomycota</taxon>
        <taxon>Pezizomycotina</taxon>
        <taxon>Eurotiomycetes</taxon>
        <taxon>Chaetothyriomycetidae</taxon>
        <taxon>Verrucariales</taxon>
        <taxon>Verrucariaceae</taxon>
        <taxon>Endocarpon</taxon>
    </lineage>
</organism>
<evidence type="ECO:0000313" key="1">
    <source>
        <dbReference type="EMBL" id="KAF7503245.1"/>
    </source>
</evidence>
<reference evidence="1" key="1">
    <citation type="submission" date="2020-02" db="EMBL/GenBank/DDBJ databases">
        <authorList>
            <person name="Palmer J.M."/>
        </authorList>
    </citation>
    <scope>NUCLEOTIDE SEQUENCE</scope>
    <source>
        <strain evidence="1">EPUS1.4</strain>
        <tissue evidence="1">Thallus</tissue>
    </source>
</reference>
<protein>
    <submittedName>
        <fullName evidence="1">Uncharacterized protein</fullName>
    </submittedName>
</protein>
<dbReference type="Proteomes" id="UP000606974">
    <property type="component" value="Unassembled WGS sequence"/>
</dbReference>
<keyword evidence="2" id="KW-1185">Reference proteome</keyword>
<evidence type="ECO:0000313" key="2">
    <source>
        <dbReference type="Proteomes" id="UP000606974"/>
    </source>
</evidence>
<dbReference type="AlphaFoldDB" id="A0A8H7DZD0"/>
<accession>A0A8H7DZD0</accession>
<proteinExistence type="predicted"/>
<sequence length="295" mass="33095">MLNSAVEAVEFVYRSSPVSTQINIEASDAGKVVLLKNKSPKFCPITNIWIFNTVRSVRIRQKLPIWDEIIPYSPHGDERSAVVCQGSGLSFITFEGKGTREIHSIPTDWVTYNFLKVEDCRRFQKELYGRDLCLTVPVKEIYTGHGIRLTGYENVRIWEESLCSGFSRMHFMVPLMQQKGWKSHLEFDLGQAKAQGKRKDKLRLQPTNAVLAEDVGLLHHRQSSTTSLSSASSGSSSIVSIFRRLSGNNSYSPFLVDDITIVFPSETDLDRLLKAALNCRSDLQAKPEPSGLPNG</sequence>
<name>A0A8H7DZD0_9EURO</name>
<gene>
    <name evidence="1" type="ORF">GJ744_004073</name>
</gene>